<accession>A0A9X3N4I2</accession>
<comment type="caution">
    <text evidence="3">The sequence shown here is derived from an EMBL/GenBank/DDBJ whole genome shotgun (WGS) entry which is preliminary data.</text>
</comment>
<feature type="chain" id="PRO_5040849251" evidence="2">
    <location>
        <begin position="20"/>
        <end position="432"/>
    </location>
</feature>
<proteinExistence type="inferred from homology"/>
<dbReference type="AlphaFoldDB" id="A0A9X3N4I2"/>
<evidence type="ECO:0000256" key="2">
    <source>
        <dbReference type="SAM" id="SignalP"/>
    </source>
</evidence>
<dbReference type="InterPro" id="IPR011659">
    <property type="entry name" value="WD40"/>
</dbReference>
<keyword evidence="4" id="KW-1185">Reference proteome</keyword>
<dbReference type="Gene3D" id="2.120.10.30">
    <property type="entry name" value="TolB, C-terminal domain"/>
    <property type="match status" value="2"/>
</dbReference>
<dbReference type="PANTHER" id="PTHR36842:SF1">
    <property type="entry name" value="PROTEIN TOLB"/>
    <property type="match status" value="1"/>
</dbReference>
<dbReference type="InterPro" id="IPR011042">
    <property type="entry name" value="6-blade_b-propeller_TolB-like"/>
</dbReference>
<feature type="signal peptide" evidence="2">
    <location>
        <begin position="1"/>
        <end position="19"/>
    </location>
</feature>
<evidence type="ECO:0000313" key="4">
    <source>
        <dbReference type="Proteomes" id="UP001147653"/>
    </source>
</evidence>
<protein>
    <submittedName>
        <fullName evidence="3">DPP IV N-terminal domain-containing protein</fullName>
    </submittedName>
</protein>
<dbReference type="SUPFAM" id="SSF69304">
    <property type="entry name" value="Tricorn protease N-terminal domain"/>
    <property type="match status" value="1"/>
</dbReference>
<keyword evidence="2" id="KW-0732">Signal</keyword>
<gene>
    <name evidence="3" type="ORF">OJ997_04210</name>
</gene>
<name>A0A9X3N4I2_9ACTN</name>
<dbReference type="Pfam" id="PF07676">
    <property type="entry name" value="PD40"/>
    <property type="match status" value="3"/>
</dbReference>
<evidence type="ECO:0000256" key="1">
    <source>
        <dbReference type="ARBA" id="ARBA00009820"/>
    </source>
</evidence>
<dbReference type="PANTHER" id="PTHR36842">
    <property type="entry name" value="PROTEIN TOLB HOMOLOG"/>
    <property type="match status" value="1"/>
</dbReference>
<dbReference type="Proteomes" id="UP001147653">
    <property type="component" value="Unassembled WGS sequence"/>
</dbReference>
<sequence>MTHAHRAWLLAGAIGLASAAPSAAAEPVNGRLVYTSFESSADPLAGDLWTMNADGTDKQQAVFDPAYDAQPDWSPDGTRIAFRNRRNSRFESAILDFRVRDAAGRPVVTDIPHAGDGTQTTQPSWFPNGQGLLYRRTTTAPPTRSDVWAMNLDGTNRRPVVVLPEDQFYPSFSPDMRTVLFSTVKGADARNIQAMDVATGAITTLFDHSPRSYDSAPAWSPDGRQIAFESDLDGDREIYVMNADGSNVRQLTHNGNWEEGPAWSPDGTRLAFTRALSNTDYNVWTMAPDGTDQRQLTTYAGRDESPDWGRNPGPGTVGGTVPATLALSLDGAASFGTFTPGLDREYTVSARATVTSTAGSATLSVSDPGHLENGTYHLPQALRVEMTPATWTGPVSNTTVTLTFRQAIARTDALRTGTYTKTLTFTLTTTDP</sequence>
<comment type="similarity">
    <text evidence="1">Belongs to the TolB family.</text>
</comment>
<reference evidence="3" key="1">
    <citation type="submission" date="2022-10" db="EMBL/GenBank/DDBJ databases">
        <title>The WGS of Solirubrobacter phytolaccae KCTC 29190.</title>
        <authorList>
            <person name="Jiang Z."/>
        </authorList>
    </citation>
    <scope>NUCLEOTIDE SEQUENCE</scope>
    <source>
        <strain evidence="3">KCTC 29190</strain>
    </source>
</reference>
<dbReference type="EMBL" id="JAPDDP010000005">
    <property type="protein sequence ID" value="MDA0179489.1"/>
    <property type="molecule type" value="Genomic_DNA"/>
</dbReference>
<organism evidence="3 4">
    <name type="scientific">Solirubrobacter phytolaccae</name>
    <dbReference type="NCBI Taxonomy" id="1404360"/>
    <lineage>
        <taxon>Bacteria</taxon>
        <taxon>Bacillati</taxon>
        <taxon>Actinomycetota</taxon>
        <taxon>Thermoleophilia</taxon>
        <taxon>Solirubrobacterales</taxon>
        <taxon>Solirubrobacteraceae</taxon>
        <taxon>Solirubrobacter</taxon>
    </lineage>
</organism>
<dbReference type="RefSeq" id="WP_270023773.1">
    <property type="nucleotide sequence ID" value="NZ_JAPDDP010000005.1"/>
</dbReference>
<evidence type="ECO:0000313" key="3">
    <source>
        <dbReference type="EMBL" id="MDA0179489.1"/>
    </source>
</evidence>